<dbReference type="FunFam" id="3.40.50.10860:FF:000002">
    <property type="entry name" value="Glutamate dehydrogenase"/>
    <property type="match status" value="1"/>
</dbReference>
<evidence type="ECO:0000256" key="7">
    <source>
        <dbReference type="PIRSR" id="PIRSR000185-3"/>
    </source>
</evidence>
<keyword evidence="3 4" id="KW-0560">Oxidoreductase</keyword>
<dbReference type="Gene3D" id="1.10.285.10">
    <property type="entry name" value="Glutamate Dehydrogenase, chain A, domain 3"/>
    <property type="match status" value="2"/>
</dbReference>
<dbReference type="NCBIfam" id="NF006929">
    <property type="entry name" value="PRK09414.1"/>
    <property type="match status" value="1"/>
</dbReference>
<keyword evidence="6" id="KW-0520">NAD</keyword>
<feature type="binding site" evidence="6">
    <location>
        <position position="378"/>
    </location>
    <ligand>
        <name>substrate</name>
    </ligand>
</feature>
<reference evidence="11" key="1">
    <citation type="submission" date="2016-10" db="EMBL/GenBank/DDBJ databases">
        <authorList>
            <person name="Varghese N."/>
            <person name="Submissions S."/>
        </authorList>
    </citation>
    <scope>NUCLEOTIDE SEQUENCE [LARGE SCALE GENOMIC DNA]</scope>
    <source>
        <strain evidence="11">DSM 3384</strain>
    </source>
</reference>
<organism evidence="10 11">
    <name type="scientific">Desulfobacula phenolica</name>
    <dbReference type="NCBI Taxonomy" id="90732"/>
    <lineage>
        <taxon>Bacteria</taxon>
        <taxon>Pseudomonadati</taxon>
        <taxon>Thermodesulfobacteriota</taxon>
        <taxon>Desulfobacteria</taxon>
        <taxon>Desulfobacterales</taxon>
        <taxon>Desulfobacteraceae</taxon>
        <taxon>Desulfobacula</taxon>
    </lineage>
</organism>
<feature type="site" description="Important for catalysis" evidence="7">
    <location>
        <position position="166"/>
    </location>
</feature>
<dbReference type="CDD" id="cd05313">
    <property type="entry name" value="NAD_bind_2_Glu_DH"/>
    <property type="match status" value="1"/>
</dbReference>
<comment type="similarity">
    <text evidence="1 4 8">Belongs to the Glu/Leu/Phe/Val dehydrogenases family.</text>
</comment>
<sequence>MNAYTKSVLAMLTEKYPWEKEYIQSVAEVFKSIAPVLDSNPEYQNNRILEQLVEPDRTISFRVPWKDDQGRIQVNTGYRVEFSNVLGPYKGGLRFHASVTQSIIKCLGFEQIFKNALTGLLLGGGKGGSDFNPRGKSDNEIMNFCQSFMLELSRHIGASTDVPAGDIGVGTREIGYLFGMYRRITKSFKGVLTGKGITWGGSYLRPEATGYGIVYFAEELLKNVEDDIEGKTVTVSGFGNVAWGVVKKVNELGGKVVTLSGPDGFIHDPEGITGEKVDYMLKLRLSGNDVVKDYADKFNVDFYKDQRPWVIPCDIAFPCATQNELDLDDAKALVKNNVKCLVEGANLPVTLEGMEFLEKSDIMYAPAKACNAGGVACSCFEMAQNATFMNWTEDEVDNRLHQVMKHIHDQCYETSCEFNKKGNYIFGANVAGFRRVADAILDQGLS</sequence>
<dbReference type="Gene3D" id="3.40.50.10860">
    <property type="entry name" value="Leucine Dehydrogenase, chain A, domain 1"/>
    <property type="match status" value="1"/>
</dbReference>
<dbReference type="InterPro" id="IPR006097">
    <property type="entry name" value="Glu/Leu/Phe/Val/Trp_DH_dimer"/>
</dbReference>
<dbReference type="PIRSF" id="PIRSF000185">
    <property type="entry name" value="Glu_DH"/>
    <property type="match status" value="1"/>
</dbReference>
<dbReference type="AlphaFoldDB" id="A0A1H2EMB9"/>
<feature type="domain" description="Glutamate/phenylalanine/leucine/valine/L-tryptophan dehydrogenase C-terminal" evidence="9">
    <location>
        <begin position="202"/>
        <end position="444"/>
    </location>
</feature>
<keyword evidence="6" id="KW-0547">Nucleotide-binding</keyword>
<dbReference type="Proteomes" id="UP000199608">
    <property type="component" value="Unassembled WGS sequence"/>
</dbReference>
<gene>
    <name evidence="10" type="ORF">SAMN04487931_103215</name>
</gene>
<dbReference type="GO" id="GO:0004354">
    <property type="term" value="F:glutamate dehydrogenase (NADP+) activity"/>
    <property type="evidence" value="ECO:0007669"/>
    <property type="project" value="TreeGrafter"/>
</dbReference>
<dbReference type="PRINTS" id="PR00082">
    <property type="entry name" value="GLFDHDRGNASE"/>
</dbReference>
<dbReference type="PANTHER" id="PTHR43571:SF1">
    <property type="entry name" value="NADP-SPECIFIC GLUTAMATE DEHYDROGENASE 1-RELATED"/>
    <property type="match status" value="1"/>
</dbReference>
<dbReference type="FunFam" id="3.40.50.720:FF:000030">
    <property type="entry name" value="Glutamate dehydrogenase"/>
    <property type="match status" value="1"/>
</dbReference>
<dbReference type="Gene3D" id="3.40.50.720">
    <property type="entry name" value="NAD(P)-binding Rossmann-like Domain"/>
    <property type="match status" value="1"/>
</dbReference>
<dbReference type="SUPFAM" id="SSF53223">
    <property type="entry name" value="Aminoacid dehydrogenase-like, N-terminal domain"/>
    <property type="match status" value="1"/>
</dbReference>
<feature type="binding site" evidence="6">
    <location>
        <position position="90"/>
    </location>
    <ligand>
        <name>substrate</name>
    </ligand>
</feature>
<evidence type="ECO:0000313" key="10">
    <source>
        <dbReference type="EMBL" id="SDT96093.1"/>
    </source>
</evidence>
<dbReference type="Pfam" id="PF00208">
    <property type="entry name" value="ELFV_dehydrog"/>
    <property type="match status" value="1"/>
</dbReference>
<dbReference type="GO" id="GO:0006537">
    <property type="term" value="P:glutamate biosynthetic process"/>
    <property type="evidence" value="ECO:0007669"/>
    <property type="project" value="TreeGrafter"/>
</dbReference>
<dbReference type="InterPro" id="IPR046346">
    <property type="entry name" value="Aminoacid_DH-like_N_sf"/>
</dbReference>
<accession>A0A1H2EMB9</accession>
<proteinExistence type="inferred from homology"/>
<feature type="binding site" evidence="6">
    <location>
        <position position="111"/>
    </location>
    <ligand>
        <name>substrate</name>
    </ligand>
</feature>
<dbReference type="FunFam" id="1.10.285.10:FF:000001">
    <property type="entry name" value="Glutamate dehydrogenase"/>
    <property type="match status" value="1"/>
</dbReference>
<evidence type="ECO:0000259" key="9">
    <source>
        <dbReference type="SMART" id="SM00839"/>
    </source>
</evidence>
<feature type="binding site" evidence="6">
    <location>
        <position position="240"/>
    </location>
    <ligand>
        <name>NAD(+)</name>
        <dbReference type="ChEBI" id="CHEBI:57540"/>
    </ligand>
</feature>
<feature type="binding site" evidence="6">
    <location>
        <position position="209"/>
    </location>
    <ligand>
        <name>NAD(+)</name>
        <dbReference type="ChEBI" id="CHEBI:57540"/>
    </ligand>
</feature>
<dbReference type="Pfam" id="PF02812">
    <property type="entry name" value="ELFV_dehydrog_N"/>
    <property type="match status" value="1"/>
</dbReference>
<dbReference type="InterPro" id="IPR033524">
    <property type="entry name" value="Glu/Leu/Phe/Val_DH_AS"/>
</dbReference>
<evidence type="ECO:0000256" key="1">
    <source>
        <dbReference type="ARBA" id="ARBA00006382"/>
    </source>
</evidence>
<dbReference type="SMART" id="SM00839">
    <property type="entry name" value="ELFV_dehydrog"/>
    <property type="match status" value="1"/>
</dbReference>
<dbReference type="PROSITE" id="PS00074">
    <property type="entry name" value="GLFV_DEHYDROGENASE"/>
    <property type="match status" value="1"/>
</dbReference>
<evidence type="ECO:0000256" key="2">
    <source>
        <dbReference type="ARBA" id="ARBA00011643"/>
    </source>
</evidence>
<dbReference type="InterPro" id="IPR050724">
    <property type="entry name" value="Glu_Leu_Phe_Val_DH"/>
</dbReference>
<evidence type="ECO:0000313" key="11">
    <source>
        <dbReference type="Proteomes" id="UP000199608"/>
    </source>
</evidence>
<name>A0A1H2EMB9_9BACT</name>
<dbReference type="InterPro" id="IPR014362">
    <property type="entry name" value="Glu_DH"/>
</dbReference>
<evidence type="ECO:0000256" key="4">
    <source>
        <dbReference type="PIRNR" id="PIRNR000185"/>
    </source>
</evidence>
<evidence type="ECO:0000256" key="8">
    <source>
        <dbReference type="RuleBase" id="RU004417"/>
    </source>
</evidence>
<dbReference type="RefSeq" id="WP_092231588.1">
    <property type="nucleotide sequence ID" value="NZ_FNLL01000003.1"/>
</dbReference>
<protein>
    <recommendedName>
        <fullName evidence="4">Glutamate dehydrogenase</fullName>
    </recommendedName>
</protein>
<dbReference type="InterPro" id="IPR036291">
    <property type="entry name" value="NAD(P)-bd_dom_sf"/>
</dbReference>
<dbReference type="PANTHER" id="PTHR43571">
    <property type="entry name" value="NADP-SPECIFIC GLUTAMATE DEHYDROGENASE 1-RELATED"/>
    <property type="match status" value="1"/>
</dbReference>
<feature type="binding site" evidence="6">
    <location>
        <position position="114"/>
    </location>
    <ligand>
        <name>substrate</name>
    </ligand>
</feature>
<dbReference type="InterPro" id="IPR006095">
    <property type="entry name" value="Glu/Leu/Phe/Val/Trp_DH"/>
</dbReference>
<dbReference type="GO" id="GO:0005829">
    <property type="term" value="C:cytosol"/>
    <property type="evidence" value="ECO:0007669"/>
    <property type="project" value="TreeGrafter"/>
</dbReference>
<evidence type="ECO:0000256" key="5">
    <source>
        <dbReference type="PIRSR" id="PIRSR000185-1"/>
    </source>
</evidence>
<dbReference type="InterPro" id="IPR033922">
    <property type="entry name" value="NAD_bind_Glu_DH"/>
</dbReference>
<comment type="subunit">
    <text evidence="2">Homohexamer.</text>
</comment>
<evidence type="ECO:0000256" key="6">
    <source>
        <dbReference type="PIRSR" id="PIRSR000185-2"/>
    </source>
</evidence>
<dbReference type="EMBL" id="FNLL01000003">
    <property type="protein sequence ID" value="SDT96093.1"/>
    <property type="molecule type" value="Genomic_DNA"/>
</dbReference>
<keyword evidence="11" id="KW-1185">Reference proteome</keyword>
<dbReference type="InterPro" id="IPR006096">
    <property type="entry name" value="Glu/Leu/Phe/Val/Trp_DH_C"/>
</dbReference>
<dbReference type="GO" id="GO:0000166">
    <property type="term" value="F:nucleotide binding"/>
    <property type="evidence" value="ECO:0007669"/>
    <property type="project" value="UniProtKB-KW"/>
</dbReference>
<evidence type="ECO:0000256" key="3">
    <source>
        <dbReference type="ARBA" id="ARBA00023002"/>
    </source>
</evidence>
<feature type="active site" description="Proton donor" evidence="5">
    <location>
        <position position="126"/>
    </location>
</feature>
<dbReference type="SUPFAM" id="SSF51735">
    <property type="entry name" value="NAD(P)-binding Rossmann-fold domains"/>
    <property type="match status" value="1"/>
</dbReference>
<feature type="binding site" evidence="6">
    <location>
        <position position="165"/>
    </location>
    <ligand>
        <name>substrate</name>
    </ligand>
</feature>